<name>A0ABT7Z166_9ACTN</name>
<proteinExistence type="predicted"/>
<dbReference type="Proteomes" id="UP001174050">
    <property type="component" value="Unassembled WGS sequence"/>
</dbReference>
<dbReference type="Pfam" id="PF02811">
    <property type="entry name" value="PHP"/>
    <property type="match status" value="1"/>
</dbReference>
<dbReference type="Gene3D" id="3.20.20.140">
    <property type="entry name" value="Metal-dependent hydrolases"/>
    <property type="match status" value="1"/>
</dbReference>
<evidence type="ECO:0000313" key="3">
    <source>
        <dbReference type="Proteomes" id="UP001174050"/>
    </source>
</evidence>
<organism evidence="2 3">
    <name type="scientific">Streptomyces ficellus</name>
    <dbReference type="NCBI Taxonomy" id="1977088"/>
    <lineage>
        <taxon>Bacteria</taxon>
        <taxon>Bacillati</taxon>
        <taxon>Actinomycetota</taxon>
        <taxon>Actinomycetes</taxon>
        <taxon>Kitasatosporales</taxon>
        <taxon>Streptomycetaceae</taxon>
        <taxon>Streptomyces</taxon>
    </lineage>
</organism>
<dbReference type="Gene3D" id="1.10.150.110">
    <property type="entry name" value="DNA polymerase beta, N-terminal domain-like"/>
    <property type="match status" value="1"/>
</dbReference>
<dbReference type="PANTHER" id="PTHR36928:SF1">
    <property type="entry name" value="PHOSPHATASE YCDX-RELATED"/>
    <property type="match status" value="1"/>
</dbReference>
<dbReference type="SUPFAM" id="SSF47802">
    <property type="entry name" value="DNA polymerase beta, N-terminal domain-like"/>
    <property type="match status" value="1"/>
</dbReference>
<dbReference type="EMBL" id="JAUEPL010000004">
    <property type="protein sequence ID" value="MDN3293235.1"/>
    <property type="molecule type" value="Genomic_DNA"/>
</dbReference>
<evidence type="ECO:0000259" key="1">
    <source>
        <dbReference type="SMART" id="SM00481"/>
    </source>
</evidence>
<dbReference type="NCBIfam" id="NF005928">
    <property type="entry name" value="PRK07945.1"/>
    <property type="match status" value="1"/>
</dbReference>
<accession>A0ABT7Z166</accession>
<dbReference type="SMART" id="SM00481">
    <property type="entry name" value="POLIIIAc"/>
    <property type="match status" value="1"/>
</dbReference>
<dbReference type="InterPro" id="IPR003141">
    <property type="entry name" value="Pol/His_phosphatase_N"/>
</dbReference>
<dbReference type="PIRSF" id="PIRSF036978">
    <property type="entry name" value="UCP036978_PHPhdr"/>
    <property type="match status" value="1"/>
</dbReference>
<dbReference type="InterPro" id="IPR010996">
    <property type="entry name" value="HHH_MUS81"/>
</dbReference>
<sequence length="344" mass="37396">MDPVEALDRIAFLLERSQAPTYRVRAFRTASAALAALGEGETAQRAAAGTLENLKGVGPKTAQVVREALAGRVPAYLERLESELGDAPDERPGARLRAALRGDCHTHSDWSDGGSPIDAMGRAAAALGHEWAALTDHSPRLTVARGLSAERLREQLDVVAELNETWAPFRLLTGIECDILLDGSLDQEPELLDRLDVVVASVHSKLRMDAPAMTRRMLRAVRDPLVDVLGHCTGRLLSGRGRPESQFDAERVFAACAESGTAVEINSRPERLDPPRRLLRQAVDAGVFFAVDTDAHAPGQLDWQILGCARAEECGVPADRVINTWSADQLLTWTRTRRAPEPMG</sequence>
<dbReference type="PANTHER" id="PTHR36928">
    <property type="entry name" value="PHOSPHATASE YCDX-RELATED"/>
    <property type="match status" value="1"/>
</dbReference>
<protein>
    <submittedName>
        <fullName evidence="2">PHP domain-containing protein</fullName>
    </submittedName>
</protein>
<dbReference type="InterPro" id="IPR017078">
    <property type="entry name" value="UCP036978_PHPhdr"/>
</dbReference>
<dbReference type="InterPro" id="IPR027421">
    <property type="entry name" value="DNA_pol_lamdba_lyase_dom_sf"/>
</dbReference>
<dbReference type="InterPro" id="IPR004013">
    <property type="entry name" value="PHP_dom"/>
</dbReference>
<dbReference type="RefSeq" id="WP_290110093.1">
    <property type="nucleotide sequence ID" value="NZ_JAUEPL010000004.1"/>
</dbReference>
<evidence type="ECO:0000313" key="2">
    <source>
        <dbReference type="EMBL" id="MDN3293235.1"/>
    </source>
</evidence>
<gene>
    <name evidence="2" type="ORF">QWM81_04050</name>
</gene>
<dbReference type="SUPFAM" id="SSF89550">
    <property type="entry name" value="PHP domain-like"/>
    <property type="match status" value="1"/>
</dbReference>
<dbReference type="InterPro" id="IPR047967">
    <property type="entry name" value="PolX_PHP"/>
</dbReference>
<comment type="caution">
    <text evidence="2">The sequence shown here is derived from an EMBL/GenBank/DDBJ whole genome shotgun (WGS) entry which is preliminary data.</text>
</comment>
<feature type="domain" description="Polymerase/histidinol phosphatase N-terminal" evidence="1">
    <location>
        <begin position="102"/>
        <end position="181"/>
    </location>
</feature>
<keyword evidence="3" id="KW-1185">Reference proteome</keyword>
<dbReference type="CDD" id="cd07436">
    <property type="entry name" value="PHP_PolX"/>
    <property type="match status" value="1"/>
</dbReference>
<dbReference type="InterPro" id="IPR016195">
    <property type="entry name" value="Pol/histidinol_Pase-like"/>
</dbReference>
<dbReference type="InterPro" id="IPR050243">
    <property type="entry name" value="PHP_phosphatase"/>
</dbReference>
<dbReference type="Pfam" id="PF14716">
    <property type="entry name" value="HHH_8"/>
    <property type="match status" value="1"/>
</dbReference>
<reference evidence="2" key="1">
    <citation type="submission" date="2023-06" db="EMBL/GenBank/DDBJ databases">
        <title>WGS-Sequencing of Streptomyces ficellus isolate 21 collected from sand in Gara Djebilet Iron Mine in Algeria.</title>
        <authorList>
            <person name="Zegers G.P."/>
            <person name="Gomez A."/>
            <person name="Gueddou A."/>
            <person name="Zahara A.F."/>
            <person name="Worth M."/>
            <person name="Sevigny J.L."/>
            <person name="Tisa L."/>
        </authorList>
    </citation>
    <scope>NUCLEOTIDE SEQUENCE</scope>
    <source>
        <strain evidence="2">AS11</strain>
    </source>
</reference>